<accession>R7US99</accession>
<name>R7US99_CAPTE</name>
<keyword evidence="1" id="KW-1015">Disulfide bond</keyword>
<dbReference type="HOGENOM" id="CLU_038628_6_2_1"/>
<evidence type="ECO:0000313" key="4">
    <source>
        <dbReference type="EnsemblMetazoa" id="CapteP115962"/>
    </source>
</evidence>
<sequence length="225" mass="25388">MHTVFVFPVCTDCKQAYESGFTHNGQFMMKLSSPNASPLVFKGFCDMETTDEQWLVFQRRVDGSVDFYKGWQSYAQGFGNLETEFWLGNDNLHALTSSGYTVLRVDMSDFDGVSAYAEYNSFNVEDAAANYRMVCSGYSGNAGDSLSHSSGTQFSTFDDDNDSRENVACALLYHGAFWYQRCHDANPNGAYLNGANTTFGKGINWKSFRGYEYSLKFIEMKLRKN</sequence>
<dbReference type="SUPFAM" id="SSF56496">
    <property type="entry name" value="Fibrinogen C-terminal domain-like"/>
    <property type="match status" value="1"/>
</dbReference>
<reference evidence="5" key="1">
    <citation type="submission" date="2012-12" db="EMBL/GenBank/DDBJ databases">
        <authorList>
            <person name="Hellsten U."/>
            <person name="Grimwood J."/>
            <person name="Chapman J.A."/>
            <person name="Shapiro H."/>
            <person name="Aerts A."/>
            <person name="Otillar R.P."/>
            <person name="Terry A.Y."/>
            <person name="Boore J.L."/>
            <person name="Simakov O."/>
            <person name="Marletaz F."/>
            <person name="Cho S.-J."/>
            <person name="Edsinger-Gonzales E."/>
            <person name="Havlak P."/>
            <person name="Kuo D.-H."/>
            <person name="Larsson T."/>
            <person name="Lv J."/>
            <person name="Arendt D."/>
            <person name="Savage R."/>
            <person name="Osoegawa K."/>
            <person name="de Jong P."/>
            <person name="Lindberg D.R."/>
            <person name="Seaver E.C."/>
            <person name="Weisblat D.A."/>
            <person name="Putnam N.H."/>
            <person name="Grigoriev I.V."/>
            <person name="Rokhsar D.S."/>
        </authorList>
    </citation>
    <scope>NUCLEOTIDE SEQUENCE</scope>
    <source>
        <strain evidence="5">I ESC-2004</strain>
    </source>
</reference>
<dbReference type="Pfam" id="PF00147">
    <property type="entry name" value="Fibrinogen_C"/>
    <property type="match status" value="1"/>
</dbReference>
<dbReference type="EMBL" id="KB300813">
    <property type="protein sequence ID" value="ELU06286.1"/>
    <property type="molecule type" value="Genomic_DNA"/>
</dbReference>
<dbReference type="InterPro" id="IPR050373">
    <property type="entry name" value="Fibrinogen_C-term_domain"/>
</dbReference>
<dbReference type="PANTHER" id="PTHR19143">
    <property type="entry name" value="FIBRINOGEN/TENASCIN/ANGIOPOEITIN"/>
    <property type="match status" value="1"/>
</dbReference>
<reference evidence="4" key="3">
    <citation type="submission" date="2015-06" db="UniProtKB">
        <authorList>
            <consortium name="EnsemblMetazoa"/>
        </authorList>
    </citation>
    <scope>IDENTIFICATION</scope>
</reference>
<dbReference type="PROSITE" id="PS51406">
    <property type="entry name" value="FIBRINOGEN_C_2"/>
    <property type="match status" value="1"/>
</dbReference>
<dbReference type="CDD" id="cd00087">
    <property type="entry name" value="FReD"/>
    <property type="match status" value="1"/>
</dbReference>
<protein>
    <recommendedName>
        <fullName evidence="2">Fibrinogen C-terminal domain-containing protein</fullName>
    </recommendedName>
</protein>
<dbReference type="FunFam" id="3.90.215.10:FF:000001">
    <property type="entry name" value="Tenascin isoform 1"/>
    <property type="match status" value="1"/>
</dbReference>
<keyword evidence="5" id="KW-1185">Reference proteome</keyword>
<reference evidence="3 5" key="2">
    <citation type="journal article" date="2013" name="Nature">
        <title>Insights into bilaterian evolution from three spiralian genomes.</title>
        <authorList>
            <person name="Simakov O."/>
            <person name="Marletaz F."/>
            <person name="Cho S.J."/>
            <person name="Edsinger-Gonzales E."/>
            <person name="Havlak P."/>
            <person name="Hellsten U."/>
            <person name="Kuo D.H."/>
            <person name="Larsson T."/>
            <person name="Lv J."/>
            <person name="Arendt D."/>
            <person name="Savage R."/>
            <person name="Osoegawa K."/>
            <person name="de Jong P."/>
            <person name="Grimwood J."/>
            <person name="Chapman J.A."/>
            <person name="Shapiro H."/>
            <person name="Aerts A."/>
            <person name="Otillar R.P."/>
            <person name="Terry A.Y."/>
            <person name="Boore J.L."/>
            <person name="Grigoriev I.V."/>
            <person name="Lindberg D.R."/>
            <person name="Seaver E.C."/>
            <person name="Weisblat D.A."/>
            <person name="Putnam N.H."/>
            <person name="Rokhsar D.S."/>
        </authorList>
    </citation>
    <scope>NUCLEOTIDE SEQUENCE</scope>
    <source>
        <strain evidence="3 5">I ESC-2004</strain>
    </source>
</reference>
<proteinExistence type="predicted"/>
<dbReference type="EMBL" id="AMQN01007520">
    <property type="status" value="NOT_ANNOTATED_CDS"/>
    <property type="molecule type" value="Genomic_DNA"/>
</dbReference>
<dbReference type="OMA" id="TGWLVIQ"/>
<dbReference type="EnsemblMetazoa" id="CapteT115962">
    <property type="protein sequence ID" value="CapteP115962"/>
    <property type="gene ID" value="CapteG115962"/>
</dbReference>
<evidence type="ECO:0000313" key="3">
    <source>
        <dbReference type="EMBL" id="ELU06286.1"/>
    </source>
</evidence>
<organism evidence="3">
    <name type="scientific">Capitella teleta</name>
    <name type="common">Polychaete worm</name>
    <dbReference type="NCBI Taxonomy" id="283909"/>
    <lineage>
        <taxon>Eukaryota</taxon>
        <taxon>Metazoa</taxon>
        <taxon>Spiralia</taxon>
        <taxon>Lophotrochozoa</taxon>
        <taxon>Annelida</taxon>
        <taxon>Polychaeta</taxon>
        <taxon>Sedentaria</taxon>
        <taxon>Scolecida</taxon>
        <taxon>Capitellidae</taxon>
        <taxon>Capitella</taxon>
    </lineage>
</organism>
<gene>
    <name evidence="3" type="ORF">CAPTEDRAFT_115962</name>
</gene>
<feature type="domain" description="Fibrinogen C-terminal" evidence="2">
    <location>
        <begin position="4"/>
        <end position="225"/>
    </location>
</feature>
<dbReference type="InterPro" id="IPR014716">
    <property type="entry name" value="Fibrinogen_a/b/g_C_1"/>
</dbReference>
<dbReference type="PANTHER" id="PTHR19143:SF458">
    <property type="entry name" value="FIBRINOGEN C-TERMINAL DOMAIN-CONTAINING PROTEIN-RELATED"/>
    <property type="match status" value="1"/>
</dbReference>
<evidence type="ECO:0000259" key="2">
    <source>
        <dbReference type="PROSITE" id="PS51406"/>
    </source>
</evidence>
<dbReference type="SMART" id="SM00186">
    <property type="entry name" value="FBG"/>
    <property type="match status" value="1"/>
</dbReference>
<dbReference type="Proteomes" id="UP000014760">
    <property type="component" value="Unassembled WGS sequence"/>
</dbReference>
<evidence type="ECO:0000313" key="5">
    <source>
        <dbReference type="Proteomes" id="UP000014760"/>
    </source>
</evidence>
<dbReference type="OrthoDB" id="6345539at2759"/>
<dbReference type="Gene3D" id="3.90.215.10">
    <property type="entry name" value="Gamma Fibrinogen, chain A, domain 1"/>
    <property type="match status" value="1"/>
</dbReference>
<dbReference type="GO" id="GO:0005615">
    <property type="term" value="C:extracellular space"/>
    <property type="evidence" value="ECO:0007669"/>
    <property type="project" value="TreeGrafter"/>
</dbReference>
<dbReference type="STRING" id="283909.R7US99"/>
<dbReference type="AlphaFoldDB" id="R7US99"/>
<evidence type="ECO:0000256" key="1">
    <source>
        <dbReference type="ARBA" id="ARBA00023157"/>
    </source>
</evidence>
<dbReference type="InterPro" id="IPR002181">
    <property type="entry name" value="Fibrinogen_a/b/g_C_dom"/>
</dbReference>
<dbReference type="InterPro" id="IPR036056">
    <property type="entry name" value="Fibrinogen-like_C"/>
</dbReference>